<dbReference type="InterPro" id="IPR020568">
    <property type="entry name" value="Ribosomal_Su5_D2-typ_SF"/>
</dbReference>
<comment type="pathway">
    <text evidence="10">Isoprenoid biosynthesis; isopentenyl diphosphate biosynthesis via DXP pathway; isopentenyl diphosphate from 1-deoxy-D-xylulose 5-phosphate: step 3/6.</text>
</comment>
<evidence type="ECO:0000256" key="5">
    <source>
        <dbReference type="ARBA" id="ARBA00022741"/>
    </source>
</evidence>
<comment type="catalytic activity">
    <reaction evidence="10">
        <text>4-CDP-2-C-methyl-D-erythritol + ATP = 4-CDP-2-C-methyl-D-erythritol 2-phosphate + ADP + H(+)</text>
        <dbReference type="Rhea" id="RHEA:18437"/>
        <dbReference type="ChEBI" id="CHEBI:15378"/>
        <dbReference type="ChEBI" id="CHEBI:30616"/>
        <dbReference type="ChEBI" id="CHEBI:57823"/>
        <dbReference type="ChEBI" id="CHEBI:57919"/>
        <dbReference type="ChEBI" id="CHEBI:456216"/>
        <dbReference type="EC" id="2.7.1.148"/>
    </reaction>
</comment>
<evidence type="ECO:0000256" key="10">
    <source>
        <dbReference type="HAMAP-Rule" id="MF_00061"/>
    </source>
</evidence>
<dbReference type="NCBIfam" id="TIGR00154">
    <property type="entry name" value="ispE"/>
    <property type="match status" value="1"/>
</dbReference>
<evidence type="ECO:0000313" key="14">
    <source>
        <dbReference type="Proteomes" id="UP000185062"/>
    </source>
</evidence>
<dbReference type="Proteomes" id="UP000185062">
    <property type="component" value="Unassembled WGS sequence"/>
</dbReference>
<feature type="domain" description="GHMP kinase N-terminal" evidence="11">
    <location>
        <begin position="64"/>
        <end position="141"/>
    </location>
</feature>
<evidence type="ECO:0000313" key="13">
    <source>
        <dbReference type="EMBL" id="SIN92141.1"/>
    </source>
</evidence>
<dbReference type="UniPathway" id="UPA00056">
    <property type="reaction ID" value="UER00094"/>
</dbReference>
<dbReference type="GO" id="GO:0019288">
    <property type="term" value="P:isopentenyl diphosphate biosynthetic process, methylerythritol 4-phosphate pathway"/>
    <property type="evidence" value="ECO:0007669"/>
    <property type="project" value="UniProtKB-UniRule"/>
</dbReference>
<dbReference type="PIRSF" id="PIRSF010376">
    <property type="entry name" value="IspE"/>
    <property type="match status" value="1"/>
</dbReference>
<keyword evidence="14" id="KW-1185">Reference proteome</keyword>
<dbReference type="RefSeq" id="WP_028461543.1">
    <property type="nucleotide sequence ID" value="NZ_FSRO01000001.1"/>
</dbReference>
<keyword evidence="4 10" id="KW-0808">Transferase</keyword>
<dbReference type="AlphaFoldDB" id="A0A1N6FA35"/>
<dbReference type="Gene3D" id="3.30.230.10">
    <property type="match status" value="1"/>
</dbReference>
<comment type="similarity">
    <text evidence="1 10">Belongs to the GHMP kinase family. IspE subfamily.</text>
</comment>
<keyword evidence="7 10" id="KW-0067">ATP-binding</keyword>
<dbReference type="InterPro" id="IPR006204">
    <property type="entry name" value="GHMP_kinase_N_dom"/>
</dbReference>
<accession>A0A1N6FA35</accession>
<proteinExistence type="inferred from homology"/>
<dbReference type="GO" id="GO:0050515">
    <property type="term" value="F:4-(cytidine 5'-diphospho)-2-C-methyl-D-erythritol kinase activity"/>
    <property type="evidence" value="ECO:0007669"/>
    <property type="project" value="UniProtKB-UniRule"/>
</dbReference>
<dbReference type="SUPFAM" id="SSF54211">
    <property type="entry name" value="Ribosomal protein S5 domain 2-like"/>
    <property type="match status" value="1"/>
</dbReference>
<evidence type="ECO:0000259" key="12">
    <source>
        <dbReference type="Pfam" id="PF08544"/>
    </source>
</evidence>
<sequence length="279" mass="30483">MLTLPAPAKLNLFLHVIGRRHDGYHLLQTVFRFLDFSDELSFELRKDSVIKLHMSTAIIPEEENLCVRAAKLLQQESGAAQGVDIFLKKQIPMGGGLGGGSSDAATTLLALNQLWGLGWEKNGLMKLGVKLGADVPVFIFGRSAFAEGIGEKLAPIELPSAWYLVLVPSVQISTAKIFASKELTRNTIPIKIPHFPIWQGHNDLESVVCRAYPEVANYLEWLKQLDNTTIVRMSGSGSCVFAEFATEIAAKAAVEQIPAGINGFIAQGLNRHPMCISMD</sequence>
<dbReference type="STRING" id="44575.SAMN05216419_101716"/>
<dbReference type="eggNOG" id="COG1947">
    <property type="taxonomic scope" value="Bacteria"/>
</dbReference>
<dbReference type="GO" id="GO:0016114">
    <property type="term" value="P:terpenoid biosynthetic process"/>
    <property type="evidence" value="ECO:0007669"/>
    <property type="project" value="UniProtKB-UniRule"/>
</dbReference>
<evidence type="ECO:0000259" key="11">
    <source>
        <dbReference type="Pfam" id="PF00288"/>
    </source>
</evidence>
<dbReference type="Gene3D" id="3.30.70.890">
    <property type="entry name" value="GHMP kinase, C-terminal domain"/>
    <property type="match status" value="1"/>
</dbReference>
<dbReference type="Pfam" id="PF08544">
    <property type="entry name" value="GHMP_kinases_C"/>
    <property type="match status" value="1"/>
</dbReference>
<dbReference type="InterPro" id="IPR004424">
    <property type="entry name" value="IspE"/>
</dbReference>
<dbReference type="HAMAP" id="MF_00061">
    <property type="entry name" value="IspE"/>
    <property type="match status" value="1"/>
</dbReference>
<reference evidence="13 14" key="1">
    <citation type="submission" date="2016-12" db="EMBL/GenBank/DDBJ databases">
        <authorList>
            <person name="Song W.-J."/>
            <person name="Kurnit D.M."/>
        </authorList>
    </citation>
    <scope>NUCLEOTIDE SEQUENCE [LARGE SCALE GENOMIC DNA]</scope>
    <source>
        <strain evidence="13 14">ATCC 49181</strain>
    </source>
</reference>
<evidence type="ECO:0000256" key="3">
    <source>
        <dbReference type="ARBA" id="ARBA00017473"/>
    </source>
</evidence>
<dbReference type="InterPro" id="IPR014721">
    <property type="entry name" value="Ribsml_uS5_D2-typ_fold_subgr"/>
</dbReference>
<keyword evidence="5 10" id="KW-0547">Nucleotide-binding</keyword>
<evidence type="ECO:0000256" key="2">
    <source>
        <dbReference type="ARBA" id="ARBA00012052"/>
    </source>
</evidence>
<organism evidence="13 14">
    <name type="scientific">Nitrosomonas cryotolerans ATCC 49181</name>
    <dbReference type="NCBI Taxonomy" id="1131553"/>
    <lineage>
        <taxon>Bacteria</taxon>
        <taxon>Pseudomonadati</taxon>
        <taxon>Pseudomonadota</taxon>
        <taxon>Betaproteobacteria</taxon>
        <taxon>Nitrosomonadales</taxon>
        <taxon>Nitrosomonadaceae</taxon>
        <taxon>Nitrosomonas</taxon>
    </lineage>
</organism>
<protein>
    <recommendedName>
        <fullName evidence="3 10">4-diphosphocytidyl-2-C-methyl-D-erythritol kinase</fullName>
        <shortName evidence="10">CMK</shortName>
        <ecNumber evidence="2 10">2.7.1.148</ecNumber>
    </recommendedName>
    <alternativeName>
        <fullName evidence="9 10">4-(cytidine-5'-diphospho)-2-C-methyl-D-erythritol kinase</fullName>
    </alternativeName>
</protein>
<feature type="active site" evidence="10">
    <location>
        <position position="134"/>
    </location>
</feature>
<dbReference type="Pfam" id="PF00288">
    <property type="entry name" value="GHMP_kinases_N"/>
    <property type="match status" value="1"/>
</dbReference>
<evidence type="ECO:0000256" key="9">
    <source>
        <dbReference type="ARBA" id="ARBA00032554"/>
    </source>
</evidence>
<dbReference type="PANTHER" id="PTHR43527:SF2">
    <property type="entry name" value="4-DIPHOSPHOCYTIDYL-2-C-METHYL-D-ERYTHRITOL KINASE, CHLOROPLASTIC"/>
    <property type="match status" value="1"/>
</dbReference>
<feature type="active site" evidence="10">
    <location>
        <position position="9"/>
    </location>
</feature>
<evidence type="ECO:0000256" key="7">
    <source>
        <dbReference type="ARBA" id="ARBA00022840"/>
    </source>
</evidence>
<name>A0A1N6FA35_9PROT</name>
<keyword evidence="6 10" id="KW-0418">Kinase</keyword>
<dbReference type="GO" id="GO:0005524">
    <property type="term" value="F:ATP binding"/>
    <property type="evidence" value="ECO:0007669"/>
    <property type="project" value="UniProtKB-UniRule"/>
</dbReference>
<feature type="domain" description="GHMP kinase C-terminal" evidence="12">
    <location>
        <begin position="202"/>
        <end position="258"/>
    </location>
</feature>
<evidence type="ECO:0000256" key="8">
    <source>
        <dbReference type="ARBA" id="ARBA00023229"/>
    </source>
</evidence>
<keyword evidence="8 10" id="KW-0414">Isoprene biosynthesis</keyword>
<dbReference type="EC" id="2.7.1.148" evidence="2 10"/>
<dbReference type="InterPro" id="IPR036554">
    <property type="entry name" value="GHMP_kinase_C_sf"/>
</dbReference>
<evidence type="ECO:0000256" key="4">
    <source>
        <dbReference type="ARBA" id="ARBA00022679"/>
    </source>
</evidence>
<dbReference type="PANTHER" id="PTHR43527">
    <property type="entry name" value="4-DIPHOSPHOCYTIDYL-2-C-METHYL-D-ERYTHRITOL KINASE, CHLOROPLASTIC"/>
    <property type="match status" value="1"/>
</dbReference>
<evidence type="ECO:0000256" key="6">
    <source>
        <dbReference type="ARBA" id="ARBA00022777"/>
    </source>
</evidence>
<gene>
    <name evidence="10" type="primary">ispE</name>
    <name evidence="13" type="ORF">SAMN02743940_0165</name>
</gene>
<evidence type="ECO:0000256" key="1">
    <source>
        <dbReference type="ARBA" id="ARBA00009684"/>
    </source>
</evidence>
<dbReference type="InterPro" id="IPR013750">
    <property type="entry name" value="GHMP_kinase_C_dom"/>
</dbReference>
<comment type="function">
    <text evidence="10">Catalyzes the phosphorylation of the position 2 hydroxy group of 4-diphosphocytidyl-2C-methyl-D-erythritol.</text>
</comment>
<feature type="binding site" evidence="10">
    <location>
        <begin position="92"/>
        <end position="102"/>
    </location>
    <ligand>
        <name>ATP</name>
        <dbReference type="ChEBI" id="CHEBI:30616"/>
    </ligand>
</feature>
<dbReference type="NCBIfam" id="NF011202">
    <property type="entry name" value="PRK14608.1"/>
    <property type="match status" value="1"/>
</dbReference>
<dbReference type="SUPFAM" id="SSF55060">
    <property type="entry name" value="GHMP Kinase, C-terminal domain"/>
    <property type="match status" value="1"/>
</dbReference>
<dbReference type="EMBL" id="FSRO01000001">
    <property type="protein sequence ID" value="SIN92141.1"/>
    <property type="molecule type" value="Genomic_DNA"/>
</dbReference>